<reference evidence="2 3" key="1">
    <citation type="submission" date="2016-09" db="EMBL/GenBank/DDBJ databases">
        <title>Pseudoalteromonas amylolytica sp. nov., isolated from the surface seawater.</title>
        <authorList>
            <person name="Wu Y.-H."/>
            <person name="Cheng H."/>
            <person name="Jin X.-B."/>
            <person name="Wang C.-S."/>
            <person name="Xu X.-W."/>
        </authorList>
    </citation>
    <scope>NUCLEOTIDE SEQUENCE [LARGE SCALE GENOMIC DNA]</scope>
    <source>
        <strain evidence="2 3">JW1</strain>
    </source>
</reference>
<organism evidence="2 3">
    <name type="scientific">Pseudoalteromonas amylolytica</name>
    <dbReference type="NCBI Taxonomy" id="1859457"/>
    <lineage>
        <taxon>Bacteria</taxon>
        <taxon>Pseudomonadati</taxon>
        <taxon>Pseudomonadota</taxon>
        <taxon>Gammaproteobacteria</taxon>
        <taxon>Alteromonadales</taxon>
        <taxon>Pseudoalteromonadaceae</taxon>
        <taxon>Pseudoalteromonas</taxon>
    </lineage>
</organism>
<keyword evidence="3" id="KW-1185">Reference proteome</keyword>
<protein>
    <submittedName>
        <fullName evidence="2">Uncharacterized protein</fullName>
    </submittedName>
</protein>
<dbReference type="EMBL" id="MKJU01000025">
    <property type="protein sequence ID" value="OHU91703.1"/>
    <property type="molecule type" value="Genomic_DNA"/>
</dbReference>
<gene>
    <name evidence="2" type="ORF">BET10_11955</name>
</gene>
<dbReference type="OrthoDB" id="671386at2"/>
<evidence type="ECO:0000256" key="1">
    <source>
        <dbReference type="SAM" id="SignalP"/>
    </source>
</evidence>
<name>A0A1S1MXF5_9GAMM</name>
<evidence type="ECO:0000313" key="3">
    <source>
        <dbReference type="Proteomes" id="UP000179786"/>
    </source>
</evidence>
<dbReference type="Proteomes" id="UP000179786">
    <property type="component" value="Unassembled WGS sequence"/>
</dbReference>
<feature type="signal peptide" evidence="1">
    <location>
        <begin position="1"/>
        <end position="18"/>
    </location>
</feature>
<feature type="chain" id="PRO_5010196540" evidence="1">
    <location>
        <begin position="19"/>
        <end position="172"/>
    </location>
</feature>
<proteinExistence type="predicted"/>
<comment type="caution">
    <text evidence="2">The sequence shown here is derived from an EMBL/GenBank/DDBJ whole genome shotgun (WGS) entry which is preliminary data.</text>
</comment>
<keyword evidence="1" id="KW-0732">Signal</keyword>
<evidence type="ECO:0000313" key="2">
    <source>
        <dbReference type="EMBL" id="OHU91703.1"/>
    </source>
</evidence>
<dbReference type="AlphaFoldDB" id="A0A1S1MXF5"/>
<accession>A0A1S1MXF5</accession>
<sequence length="172" mass="19254">MSLLIVAPIMLTSVNALAGTSAGASQDWNGYFKGQCELSSPKRGVFYTFPMSLEIDDVTKKKADWIITYGEGQTQQIRNYTLLEVDSDLGHYAVDENNGIVIDQYLIGNEFMSLFEVGSTKIQTTYTLDSNGTMDVSMESFTFDPVRENNVGAYTVSSYALKTKQKCRLYKW</sequence>